<dbReference type="AlphaFoldDB" id="A0A559KRW0"/>
<evidence type="ECO:0000313" key="3">
    <source>
        <dbReference type="Proteomes" id="UP000320707"/>
    </source>
</evidence>
<feature type="region of interest" description="Disordered" evidence="1">
    <location>
        <begin position="91"/>
        <end position="126"/>
    </location>
</feature>
<feature type="compositionally biased region" description="Polar residues" evidence="1">
    <location>
        <begin position="42"/>
        <end position="51"/>
    </location>
</feature>
<feature type="region of interest" description="Disordered" evidence="1">
    <location>
        <begin position="1"/>
        <end position="75"/>
    </location>
</feature>
<comment type="caution">
    <text evidence="2">The sequence shown here is derived from an EMBL/GenBank/DDBJ whole genome shotgun (WGS) entry which is preliminary data.</text>
</comment>
<organism evidence="2 3">
    <name type="scientific">Fusarium oxysporum f. sp. cubense</name>
    <dbReference type="NCBI Taxonomy" id="61366"/>
    <lineage>
        <taxon>Eukaryota</taxon>
        <taxon>Fungi</taxon>
        <taxon>Dikarya</taxon>
        <taxon>Ascomycota</taxon>
        <taxon>Pezizomycotina</taxon>
        <taxon>Sordariomycetes</taxon>
        <taxon>Hypocreomycetidae</taxon>
        <taxon>Hypocreales</taxon>
        <taxon>Nectriaceae</taxon>
        <taxon>Fusarium</taxon>
        <taxon>Fusarium oxysporum species complex</taxon>
    </lineage>
</organism>
<protein>
    <submittedName>
        <fullName evidence="2">Uncharacterized protein</fullName>
    </submittedName>
</protein>
<proteinExistence type="predicted"/>
<evidence type="ECO:0000313" key="2">
    <source>
        <dbReference type="EMBL" id="TVY62465.1"/>
    </source>
</evidence>
<gene>
    <name evidence="2" type="ORF">Focb16_v004131</name>
</gene>
<name>A0A559KRW0_FUSOC</name>
<feature type="compositionally biased region" description="Basic and acidic residues" evidence="1">
    <location>
        <begin position="225"/>
        <end position="249"/>
    </location>
</feature>
<feature type="region of interest" description="Disordered" evidence="1">
    <location>
        <begin position="188"/>
        <end position="272"/>
    </location>
</feature>
<feature type="compositionally biased region" description="Basic and acidic residues" evidence="1">
    <location>
        <begin position="1"/>
        <end position="12"/>
    </location>
</feature>
<feature type="compositionally biased region" description="Basic and acidic residues" evidence="1">
    <location>
        <begin position="95"/>
        <end position="111"/>
    </location>
</feature>
<evidence type="ECO:0000256" key="1">
    <source>
        <dbReference type="SAM" id="MobiDB-lite"/>
    </source>
</evidence>
<dbReference type="EMBL" id="SRMI01000010">
    <property type="protein sequence ID" value="TVY62465.1"/>
    <property type="molecule type" value="Genomic_DNA"/>
</dbReference>
<reference evidence="2 3" key="1">
    <citation type="journal article" date="2019" name="Microbiol. Resour. Announc.">
        <title>High-quality draft genome sequence of Fusarium oxysporum f. sp. cubense strain 160527, a causal agent of Panama disease.</title>
        <authorList>
            <person name="Asai S."/>
            <person name="Ayukawa Y."/>
            <person name="Gan P."/>
            <person name="Masuda S."/>
            <person name="Komatsu K."/>
            <person name="Shirasu K."/>
            <person name="Arie T."/>
        </authorList>
    </citation>
    <scope>NUCLEOTIDE SEQUENCE [LARGE SCALE GENOMIC DNA]</scope>
    <source>
        <strain evidence="2 3">160527</strain>
    </source>
</reference>
<dbReference type="Proteomes" id="UP000320707">
    <property type="component" value="Unassembled WGS sequence"/>
</dbReference>
<sequence>MKRSRDSMDDQKGSQAQKKVKTDTSIPVEHLSENDIGAGSADFTTNMYSSRNNKRNIDEMNGQPEPESDRPAKRMDHGHVMRDEVIMHSPRNNKRNIEEMRGQVEPDSDRPAKRRDHSYGSMSSASDDHIMRDKAVMHSSRNNKRIIEEMIGQLEPESDRPAKRLHHDHVMQEEAIMLSPVNNKRSMEEMSGQLDSDLNRPAKRRDHGHDVTWADNVDSPRNNKRNIEEMRGQLETDLDRPAKRLDHGHGSMSADSDDDVMRDEAQPNQGLGGEMTVYANRVRVYHRLLEMDIDETLCNALNVVYASDITILATAIHDSPQHIRLWALQQLDEKFRRNIIELMSDIERQKENNDPKSALPTIMTDLLARERVVGTRTCFVCEDGFCSENKKNPVDVEDVVWKDCGVHLMHLECFRRQVLEGKMPLKGLCACIDNVY</sequence>
<accession>A0A559KRW0</accession>